<name>A0A085WWT9_9BACT</name>
<dbReference type="RefSeq" id="WP_044181145.1">
    <property type="nucleotide sequence ID" value="NZ_JMCB01000001.1"/>
</dbReference>
<dbReference type="Proteomes" id="UP000028725">
    <property type="component" value="Unassembled WGS sequence"/>
</dbReference>
<evidence type="ECO:0000313" key="2">
    <source>
        <dbReference type="EMBL" id="KFE72152.1"/>
    </source>
</evidence>
<evidence type="ECO:0000256" key="1">
    <source>
        <dbReference type="SAM" id="Phobius"/>
    </source>
</evidence>
<dbReference type="EMBL" id="JMCB01000001">
    <property type="protein sequence ID" value="KFE72152.1"/>
    <property type="molecule type" value="Genomic_DNA"/>
</dbReference>
<reference evidence="2 3" key="1">
    <citation type="submission" date="2014-04" db="EMBL/GenBank/DDBJ databases">
        <title>Genome assembly of Hyalangium minutum DSM 14724.</title>
        <authorList>
            <person name="Sharma G."/>
            <person name="Subramanian S."/>
        </authorList>
    </citation>
    <scope>NUCLEOTIDE SEQUENCE [LARGE SCALE GENOMIC DNA]</scope>
    <source>
        <strain evidence="2 3">DSM 14724</strain>
    </source>
</reference>
<dbReference type="OrthoDB" id="5492047at2"/>
<organism evidence="2 3">
    <name type="scientific">Hyalangium minutum</name>
    <dbReference type="NCBI Taxonomy" id="394096"/>
    <lineage>
        <taxon>Bacteria</taxon>
        <taxon>Pseudomonadati</taxon>
        <taxon>Myxococcota</taxon>
        <taxon>Myxococcia</taxon>
        <taxon>Myxococcales</taxon>
        <taxon>Cystobacterineae</taxon>
        <taxon>Archangiaceae</taxon>
        <taxon>Hyalangium</taxon>
    </lineage>
</organism>
<evidence type="ECO:0000313" key="3">
    <source>
        <dbReference type="Proteomes" id="UP000028725"/>
    </source>
</evidence>
<keyword evidence="1" id="KW-0472">Membrane</keyword>
<keyword evidence="1" id="KW-1133">Transmembrane helix</keyword>
<protein>
    <submittedName>
        <fullName evidence="2">Uncharacterized protein</fullName>
    </submittedName>
</protein>
<proteinExistence type="predicted"/>
<dbReference type="STRING" id="394096.DB31_0413"/>
<dbReference type="AlphaFoldDB" id="A0A085WWT9"/>
<sequence length="366" mass="40891">MKPGDARVSLVPRAPVALGLTALMLVHHFGLWAWTAFRRGFPFLEAIDRWDSHLYTRIITEGYDPALRAFLPLYPGVVGALRTLLGGTLPPQVMGCVLSSLCLLAFVTWVSARGARAVEPSPLEPRTMWGWFFFLYSPASFALHSHHTEGLFLLLSFGALACAWERQLWRTVAFVALCVWTRNQGVFVAITAALLVARTPGPWLGRLARFSVVGGAALLSFGGFLVFLWRETGDPLAQLHAQQNWHHVDSLWGALRGLWFGNEWHQPGWWLGLRNLFGAVWLAGSIALIRRSKVLALYGLLGLLVMLPQGDLGNAFRFGAVMFPVLFQVGDWLARRPTWLRWSVALLALWLNHKVTHAFSIGSWAY</sequence>
<gene>
    <name evidence="2" type="ORF">DB31_0413</name>
</gene>
<accession>A0A085WWT9</accession>
<feature type="transmembrane region" description="Helical" evidence="1">
    <location>
        <begin position="268"/>
        <end position="289"/>
    </location>
</feature>
<feature type="transmembrane region" description="Helical" evidence="1">
    <location>
        <begin position="16"/>
        <end position="37"/>
    </location>
</feature>
<keyword evidence="1" id="KW-0812">Transmembrane</keyword>
<feature type="transmembrane region" description="Helical" evidence="1">
    <location>
        <begin position="207"/>
        <end position="229"/>
    </location>
</feature>
<comment type="caution">
    <text evidence="2">The sequence shown here is derived from an EMBL/GenBank/DDBJ whole genome shotgun (WGS) entry which is preliminary data.</text>
</comment>
<feature type="transmembrane region" description="Helical" evidence="1">
    <location>
        <begin position="294"/>
        <end position="310"/>
    </location>
</feature>
<keyword evidence="3" id="KW-1185">Reference proteome</keyword>